<dbReference type="InterPro" id="IPR008030">
    <property type="entry name" value="NmrA-like"/>
</dbReference>
<sequence length="285" mass="30760">MAHTTFGITGATGRIGGAVSRRLEERGVAHRLLVRSPHRVASHVAAANGLLDAATMDFADPDGAAESMAGLDTVFLVSASESADREQQQLAMVEALSRAGVRRVVYTSFAAPAPDATFTFARTHYATEQAIERAGLEYTFLRDNFYLDVFPDFVSADRVLRGPAGDGRVAAVARADVVDAALAVLLDPRGHERAAYTLTGPSALTLDEMARIMTRVTGQDHRYEPETLEQARASRAGYDPEPWQMEGWLSTYTAIASGELSRVTNDVQMLTGHPPRSLEDVLRGA</sequence>
<dbReference type="CDD" id="cd05269">
    <property type="entry name" value="TMR_SDR_a"/>
    <property type="match status" value="1"/>
</dbReference>
<dbReference type="InterPro" id="IPR051604">
    <property type="entry name" value="Ergot_Alk_Oxidoreductase"/>
</dbReference>
<dbReference type="STRING" id="223184.AS25_04665"/>
<dbReference type="SUPFAM" id="SSF51735">
    <property type="entry name" value="NAD(P)-binding Rossmann-fold domains"/>
    <property type="match status" value="1"/>
</dbReference>
<dbReference type="InterPro" id="IPR036291">
    <property type="entry name" value="NAD(P)-bd_dom_sf"/>
</dbReference>
<evidence type="ECO:0000259" key="1">
    <source>
        <dbReference type="Pfam" id="PF05368"/>
    </source>
</evidence>
<name>A0A0B0DCB0_9MICC</name>
<dbReference type="Pfam" id="PF05368">
    <property type="entry name" value="NmrA"/>
    <property type="match status" value="1"/>
</dbReference>
<dbReference type="Gene3D" id="3.90.25.10">
    <property type="entry name" value="UDP-galactose 4-epimerase, domain 1"/>
    <property type="match status" value="1"/>
</dbReference>
<dbReference type="AlphaFoldDB" id="A0A0B0DCB0"/>
<reference evidence="2 3" key="1">
    <citation type="submission" date="2014-09" db="EMBL/GenBank/DDBJ databases">
        <title>High-quality draft genome sequence of Kocuria marina SO9-6, an actinobacterium isolated from a copper mine.</title>
        <authorList>
            <person name="Castro D.B."/>
            <person name="Pereira L.B."/>
            <person name="Silva M.V."/>
            <person name="Silva B.P."/>
            <person name="Zanardi B.R."/>
            <person name="Carlos C."/>
            <person name="Belgini D.R."/>
            <person name="Limache E.G."/>
            <person name="Lacerda G.V."/>
            <person name="Nery M.B."/>
            <person name="Gomes M.B."/>
            <person name="Souza S."/>
            <person name="Silva T.M."/>
            <person name="Rodrigues V.D."/>
            <person name="Paulino L.C."/>
            <person name="Vicentini R."/>
            <person name="Ferraz L.F."/>
            <person name="Ottoboni L.M."/>
        </authorList>
    </citation>
    <scope>NUCLEOTIDE SEQUENCE [LARGE SCALE GENOMIC DNA]</scope>
    <source>
        <strain evidence="2 3">SO9-6</strain>
    </source>
</reference>
<evidence type="ECO:0000313" key="2">
    <source>
        <dbReference type="EMBL" id="KHE75048.1"/>
    </source>
</evidence>
<feature type="domain" description="NmrA-like" evidence="1">
    <location>
        <begin position="8"/>
        <end position="224"/>
    </location>
</feature>
<comment type="caution">
    <text evidence="2">The sequence shown here is derived from an EMBL/GenBank/DDBJ whole genome shotgun (WGS) entry which is preliminary data.</text>
</comment>
<protein>
    <recommendedName>
        <fullName evidence="1">NmrA-like domain-containing protein</fullName>
    </recommendedName>
</protein>
<dbReference type="PANTHER" id="PTHR43162:SF1">
    <property type="entry name" value="PRESTALK A DIFFERENTIATION PROTEIN A"/>
    <property type="match status" value="1"/>
</dbReference>
<organism evidence="2 3">
    <name type="scientific">Kocuria marina</name>
    <dbReference type="NCBI Taxonomy" id="223184"/>
    <lineage>
        <taxon>Bacteria</taxon>
        <taxon>Bacillati</taxon>
        <taxon>Actinomycetota</taxon>
        <taxon>Actinomycetes</taxon>
        <taxon>Micrococcales</taxon>
        <taxon>Micrococcaceae</taxon>
        <taxon>Kocuria</taxon>
    </lineage>
</organism>
<dbReference type="eggNOG" id="COG0702">
    <property type="taxonomic scope" value="Bacteria"/>
</dbReference>
<accession>A0A0B0DCB0</accession>
<dbReference type="PANTHER" id="PTHR43162">
    <property type="match status" value="1"/>
</dbReference>
<evidence type="ECO:0000313" key="3">
    <source>
        <dbReference type="Proteomes" id="UP000030664"/>
    </source>
</evidence>
<dbReference type="EMBL" id="JROM01000016">
    <property type="protein sequence ID" value="KHE75048.1"/>
    <property type="molecule type" value="Genomic_DNA"/>
</dbReference>
<dbReference type="RefSeq" id="WP_035962146.1">
    <property type="nucleotide sequence ID" value="NZ_JROM01000016.1"/>
</dbReference>
<dbReference type="Gene3D" id="3.40.50.720">
    <property type="entry name" value="NAD(P)-binding Rossmann-like Domain"/>
    <property type="match status" value="1"/>
</dbReference>
<proteinExistence type="predicted"/>
<dbReference type="Proteomes" id="UP000030664">
    <property type="component" value="Unassembled WGS sequence"/>
</dbReference>
<gene>
    <name evidence="2" type="ORF">AS25_04665</name>
</gene>